<proteinExistence type="predicted"/>
<evidence type="ECO:0000313" key="2">
    <source>
        <dbReference type="Proteomes" id="UP000683925"/>
    </source>
</evidence>
<accession>A0A8S1XZ20</accession>
<protein>
    <submittedName>
        <fullName evidence="1">Uncharacterized protein</fullName>
    </submittedName>
</protein>
<reference evidence="1" key="1">
    <citation type="submission" date="2021-01" db="EMBL/GenBank/DDBJ databases">
        <authorList>
            <consortium name="Genoscope - CEA"/>
            <person name="William W."/>
        </authorList>
    </citation>
    <scope>NUCLEOTIDE SEQUENCE</scope>
</reference>
<dbReference type="EMBL" id="CAJJDP010000140">
    <property type="protein sequence ID" value="CAD8206991.1"/>
    <property type="molecule type" value="Genomic_DNA"/>
</dbReference>
<name>A0A8S1XZ20_PAROT</name>
<evidence type="ECO:0000313" key="1">
    <source>
        <dbReference type="EMBL" id="CAD8206991.1"/>
    </source>
</evidence>
<comment type="caution">
    <text evidence="1">The sequence shown here is derived from an EMBL/GenBank/DDBJ whole genome shotgun (WGS) entry which is preliminary data.</text>
</comment>
<gene>
    <name evidence="1" type="ORF">POCTA_138.1.T1390146</name>
</gene>
<dbReference type="Proteomes" id="UP000683925">
    <property type="component" value="Unassembled WGS sequence"/>
</dbReference>
<organism evidence="1 2">
    <name type="scientific">Paramecium octaurelia</name>
    <dbReference type="NCBI Taxonomy" id="43137"/>
    <lineage>
        <taxon>Eukaryota</taxon>
        <taxon>Sar</taxon>
        <taxon>Alveolata</taxon>
        <taxon>Ciliophora</taxon>
        <taxon>Intramacronucleata</taxon>
        <taxon>Oligohymenophorea</taxon>
        <taxon>Peniculida</taxon>
        <taxon>Parameciidae</taxon>
        <taxon>Paramecium</taxon>
    </lineage>
</organism>
<keyword evidence="2" id="KW-1185">Reference proteome</keyword>
<sequence length="66" mass="7955">MHGHNVNHSELKRAFKLNLWSYFQIQFRTFSNGSSSMLFNKDQLILALRDEIEEVFYSDMICRLQR</sequence>
<dbReference type="AlphaFoldDB" id="A0A8S1XZ20"/>